<comment type="similarity">
    <text evidence="4 19">Belongs to the homoserine dehydrogenase family.</text>
</comment>
<sequence>MTTEYRRLRVALLGAGAVGSQVADLLLRHGDELADRAGATLELAGIAVRNLDAPRETDLPKELFTTDAESLILGSDIVIELIGGIEPARTSILQAIGSGADVVTANKALLATHGPELFEAADRVGASVYYEAAAAGAIPIIRPLRDSLAGDRVVRIMGIVNGTTNYILDRMDTEGADFADVLADAQRLGYAEADPTADIEGFDAAQKAAILASLAFHTAVPLDAVYREGITTITASMIEEARAADFVIKLLAVCERIEANGTESISVRVYPALVPKSHPLASVHGANNAVFVEAEAAGSLMFYGAGAGGVQTASAVLGDVVSAARRHIAGGVGVGESTRANLPVVPIGHVTTRYQITLEVADAPGVLATVAGILSDGAVSVATVVQTVEGEDEPTARLVIGTHRATDAALSATVDALAGSSVVERVVSVLRVEGE</sequence>
<dbReference type="Gene3D" id="3.30.70.260">
    <property type="match status" value="1"/>
</dbReference>
<comment type="catalytic activity">
    <reaction evidence="15">
        <text>L-homoserine + NAD(+) = L-aspartate 4-semialdehyde + NADH + H(+)</text>
        <dbReference type="Rhea" id="RHEA:15757"/>
        <dbReference type="ChEBI" id="CHEBI:15378"/>
        <dbReference type="ChEBI" id="CHEBI:57476"/>
        <dbReference type="ChEBI" id="CHEBI:57540"/>
        <dbReference type="ChEBI" id="CHEBI:57945"/>
        <dbReference type="ChEBI" id="CHEBI:537519"/>
        <dbReference type="EC" id="1.1.1.3"/>
    </reaction>
    <physiologicalReaction direction="right-to-left" evidence="15">
        <dbReference type="Rhea" id="RHEA:15759"/>
    </physiologicalReaction>
</comment>
<dbReference type="EMBL" id="CP041040">
    <property type="protein sequence ID" value="QDE34519.1"/>
    <property type="molecule type" value="Genomic_DNA"/>
</dbReference>
<dbReference type="FunFam" id="3.30.360.10:FF:000005">
    <property type="entry name" value="Homoserine dehydrogenase"/>
    <property type="match status" value="1"/>
</dbReference>
<dbReference type="SUPFAM" id="SSF51735">
    <property type="entry name" value="NAD(P)-binding Rossmann-fold domains"/>
    <property type="match status" value="1"/>
</dbReference>
<evidence type="ECO:0000256" key="17">
    <source>
        <dbReference type="PIRSR" id="PIRSR000098-2"/>
    </source>
</evidence>
<dbReference type="PANTHER" id="PTHR43331">
    <property type="entry name" value="HOMOSERINE DEHYDROGENASE"/>
    <property type="match status" value="1"/>
</dbReference>
<dbReference type="PROSITE" id="PS01042">
    <property type="entry name" value="HOMOSER_DHGENASE"/>
    <property type="match status" value="1"/>
</dbReference>
<dbReference type="SUPFAM" id="SSF55347">
    <property type="entry name" value="Glyceraldehyde-3-phosphate dehydrogenase-like, C-terminal domain"/>
    <property type="match status" value="1"/>
</dbReference>
<dbReference type="UniPathway" id="UPA00050">
    <property type="reaction ID" value="UER00063"/>
</dbReference>
<keyword evidence="7 18" id="KW-0028">Amino-acid biosynthesis</keyword>
<evidence type="ECO:0000256" key="1">
    <source>
        <dbReference type="ARBA" id="ARBA00001920"/>
    </source>
</evidence>
<evidence type="ECO:0000256" key="19">
    <source>
        <dbReference type="RuleBase" id="RU004171"/>
    </source>
</evidence>
<feature type="active site" description="Proton donor" evidence="16">
    <location>
        <position position="207"/>
    </location>
</feature>
<dbReference type="SUPFAM" id="SSF55021">
    <property type="entry name" value="ACT-like"/>
    <property type="match status" value="1"/>
</dbReference>
<evidence type="ECO:0000256" key="14">
    <source>
        <dbReference type="ARBA" id="ARBA00048841"/>
    </source>
</evidence>
<evidence type="ECO:0000256" key="18">
    <source>
        <dbReference type="RuleBase" id="RU000579"/>
    </source>
</evidence>
<dbReference type="PIRSF" id="PIRSF000098">
    <property type="entry name" value="Homoser_dehydrog"/>
    <property type="match status" value="1"/>
</dbReference>
<dbReference type="NCBIfam" id="NF004976">
    <property type="entry name" value="PRK06349.1"/>
    <property type="match status" value="1"/>
</dbReference>
<evidence type="ECO:0000256" key="15">
    <source>
        <dbReference type="ARBA" id="ARBA00049031"/>
    </source>
</evidence>
<evidence type="ECO:0000256" key="5">
    <source>
        <dbReference type="ARBA" id="ARBA00013213"/>
    </source>
</evidence>
<dbReference type="InterPro" id="IPR045865">
    <property type="entry name" value="ACT-like_dom_sf"/>
</dbReference>
<evidence type="ECO:0000256" key="7">
    <source>
        <dbReference type="ARBA" id="ARBA00022605"/>
    </source>
</evidence>
<evidence type="ECO:0000256" key="16">
    <source>
        <dbReference type="PIRSR" id="PIRSR000098-1"/>
    </source>
</evidence>
<comment type="catalytic activity">
    <reaction evidence="14">
        <text>L-homoserine + NADP(+) = L-aspartate 4-semialdehyde + NADPH + H(+)</text>
        <dbReference type="Rhea" id="RHEA:15761"/>
        <dbReference type="ChEBI" id="CHEBI:15378"/>
        <dbReference type="ChEBI" id="CHEBI:57476"/>
        <dbReference type="ChEBI" id="CHEBI:57783"/>
        <dbReference type="ChEBI" id="CHEBI:58349"/>
        <dbReference type="ChEBI" id="CHEBI:537519"/>
        <dbReference type="EC" id="1.1.1.3"/>
    </reaction>
    <physiologicalReaction direction="right-to-left" evidence="14">
        <dbReference type="Rhea" id="RHEA:15763"/>
    </physiologicalReaction>
</comment>
<evidence type="ECO:0000259" key="20">
    <source>
        <dbReference type="PROSITE" id="PS51671"/>
    </source>
</evidence>
<dbReference type="CDD" id="cd04881">
    <property type="entry name" value="ACT_HSDH-Hom"/>
    <property type="match status" value="1"/>
</dbReference>
<dbReference type="InterPro" id="IPR016204">
    <property type="entry name" value="HDH"/>
</dbReference>
<dbReference type="InterPro" id="IPR036291">
    <property type="entry name" value="NAD(P)-bd_dom_sf"/>
</dbReference>
<feature type="binding site" evidence="17">
    <location>
        <position position="107"/>
    </location>
    <ligand>
        <name>NADPH</name>
        <dbReference type="ChEBI" id="CHEBI:57783"/>
    </ligand>
</feature>
<dbReference type="InterPro" id="IPR002912">
    <property type="entry name" value="ACT_dom"/>
</dbReference>
<dbReference type="InterPro" id="IPR019811">
    <property type="entry name" value="HDH_CS"/>
</dbReference>
<reference evidence="21 22" key="1">
    <citation type="submission" date="2019-06" db="EMBL/GenBank/DDBJ databases">
        <title>Complete genome of Microbacterium foliorum M2.</title>
        <authorList>
            <person name="Cao G."/>
        </authorList>
    </citation>
    <scope>NUCLEOTIDE SEQUENCE [LARGE SCALE GENOMIC DNA]</scope>
    <source>
        <strain evidence="21 22">M2</strain>
    </source>
</reference>
<comment type="cofactor">
    <cofactor evidence="1">
        <name>a metal cation</name>
        <dbReference type="ChEBI" id="CHEBI:25213"/>
    </cofactor>
</comment>
<comment type="pathway">
    <text evidence="3 18">Amino-acid biosynthesis; L-methionine biosynthesis via de novo pathway; L-homoserine from L-aspartate: step 3/3.</text>
</comment>
<dbReference type="OrthoDB" id="9808167at2"/>
<feature type="domain" description="ACT" evidence="20">
    <location>
        <begin position="355"/>
        <end position="428"/>
    </location>
</feature>
<dbReference type="GO" id="GO:0009086">
    <property type="term" value="P:methionine biosynthetic process"/>
    <property type="evidence" value="ECO:0007669"/>
    <property type="project" value="UniProtKB-KW"/>
</dbReference>
<evidence type="ECO:0000313" key="22">
    <source>
        <dbReference type="Proteomes" id="UP000316125"/>
    </source>
</evidence>
<evidence type="ECO:0000256" key="6">
    <source>
        <dbReference type="ARBA" id="ARBA00013376"/>
    </source>
</evidence>
<evidence type="ECO:0000256" key="11">
    <source>
        <dbReference type="ARBA" id="ARBA00023053"/>
    </source>
</evidence>
<feature type="binding site" evidence="17">
    <location>
        <position position="192"/>
    </location>
    <ligand>
        <name>L-homoserine</name>
        <dbReference type="ChEBI" id="CHEBI:57476"/>
    </ligand>
</feature>
<comment type="function">
    <text evidence="13">Catalyzes the conversion of L-aspartate-beta-semialdehyde (L-Asa) to L-homoserine (L-Hse), the third step in the biosynthesis of threonine and methionine from aspartate.</text>
</comment>
<dbReference type="Proteomes" id="UP000316125">
    <property type="component" value="Chromosome"/>
</dbReference>
<gene>
    <name evidence="21" type="ORF">FIV50_06800</name>
</gene>
<dbReference type="AlphaFoldDB" id="A0A4Y5YQ11"/>
<dbReference type="InterPro" id="IPR005106">
    <property type="entry name" value="Asp/hSer_DH_NAD-bd"/>
</dbReference>
<dbReference type="Gene3D" id="3.40.50.720">
    <property type="entry name" value="NAD(P)-binding Rossmann-like Domain"/>
    <property type="match status" value="1"/>
</dbReference>
<dbReference type="GO" id="GO:0009088">
    <property type="term" value="P:threonine biosynthetic process"/>
    <property type="evidence" value="ECO:0007669"/>
    <property type="project" value="UniProtKB-UniPathway"/>
</dbReference>
<keyword evidence="12 18" id="KW-0486">Methionine biosynthesis</keyword>
<dbReference type="Pfam" id="PF00742">
    <property type="entry name" value="Homoserine_dh"/>
    <property type="match status" value="1"/>
</dbReference>
<keyword evidence="11" id="KW-0915">Sodium</keyword>
<dbReference type="Pfam" id="PF03447">
    <property type="entry name" value="NAD_binding_3"/>
    <property type="match status" value="1"/>
</dbReference>
<dbReference type="PANTHER" id="PTHR43331:SF1">
    <property type="entry name" value="HOMOSERINE DEHYDROGENASE"/>
    <property type="match status" value="1"/>
</dbReference>
<dbReference type="PROSITE" id="PS51671">
    <property type="entry name" value="ACT"/>
    <property type="match status" value="1"/>
</dbReference>
<evidence type="ECO:0000256" key="10">
    <source>
        <dbReference type="ARBA" id="ARBA00023002"/>
    </source>
</evidence>
<dbReference type="GO" id="GO:0004412">
    <property type="term" value="F:homoserine dehydrogenase activity"/>
    <property type="evidence" value="ECO:0007669"/>
    <property type="project" value="UniProtKB-EC"/>
</dbReference>
<keyword evidence="9 17" id="KW-0521">NADP</keyword>
<evidence type="ECO:0000256" key="13">
    <source>
        <dbReference type="ARBA" id="ARBA00044930"/>
    </source>
</evidence>
<proteinExistence type="inferred from homology"/>
<dbReference type="InterPro" id="IPR001342">
    <property type="entry name" value="HDH_cat"/>
</dbReference>
<evidence type="ECO:0000256" key="3">
    <source>
        <dbReference type="ARBA" id="ARBA00005062"/>
    </source>
</evidence>
<accession>A0A4Y5YQ11</accession>
<name>A0A4Y5YQ11_9MICO</name>
<dbReference type="UniPathway" id="UPA00051">
    <property type="reaction ID" value="UER00465"/>
</dbReference>
<protein>
    <recommendedName>
        <fullName evidence="6 18">Homoserine dehydrogenase</fullName>
        <ecNumber evidence="5 18">1.1.1.3</ecNumber>
    </recommendedName>
</protein>
<dbReference type="EC" id="1.1.1.3" evidence="5 18"/>
<dbReference type="GO" id="GO:0050661">
    <property type="term" value="F:NADP binding"/>
    <property type="evidence" value="ECO:0007669"/>
    <property type="project" value="InterPro"/>
</dbReference>
<dbReference type="RefSeq" id="WP_140036775.1">
    <property type="nucleotide sequence ID" value="NZ_CP041040.1"/>
</dbReference>
<evidence type="ECO:0000256" key="9">
    <source>
        <dbReference type="ARBA" id="ARBA00022857"/>
    </source>
</evidence>
<evidence type="ECO:0000256" key="8">
    <source>
        <dbReference type="ARBA" id="ARBA00022697"/>
    </source>
</evidence>
<comment type="pathway">
    <text evidence="2 18">Amino-acid biosynthesis; L-threonine biosynthesis; L-threonine from L-aspartate: step 3/5.</text>
</comment>
<evidence type="ECO:0000256" key="12">
    <source>
        <dbReference type="ARBA" id="ARBA00023167"/>
    </source>
</evidence>
<evidence type="ECO:0000256" key="4">
    <source>
        <dbReference type="ARBA" id="ARBA00006753"/>
    </source>
</evidence>
<keyword evidence="8 18" id="KW-0791">Threonine biosynthesis</keyword>
<organism evidence="21 22">
    <name type="scientific">Microbacterium foliorum</name>
    <dbReference type="NCBI Taxonomy" id="104336"/>
    <lineage>
        <taxon>Bacteria</taxon>
        <taxon>Bacillati</taxon>
        <taxon>Actinomycetota</taxon>
        <taxon>Actinomycetes</taxon>
        <taxon>Micrococcales</taxon>
        <taxon>Microbacteriaceae</taxon>
        <taxon>Microbacterium</taxon>
    </lineage>
</organism>
<evidence type="ECO:0000313" key="21">
    <source>
        <dbReference type="EMBL" id="QDE34519.1"/>
    </source>
</evidence>
<dbReference type="Gene3D" id="3.30.360.10">
    <property type="entry name" value="Dihydrodipicolinate Reductase, domain 2"/>
    <property type="match status" value="1"/>
</dbReference>
<feature type="binding site" evidence="17">
    <location>
        <begin position="13"/>
        <end position="20"/>
    </location>
    <ligand>
        <name>NADP(+)</name>
        <dbReference type="ChEBI" id="CHEBI:58349"/>
    </ligand>
</feature>
<evidence type="ECO:0000256" key="2">
    <source>
        <dbReference type="ARBA" id="ARBA00005056"/>
    </source>
</evidence>
<keyword evidence="10 18" id="KW-0560">Oxidoreductase</keyword>